<reference evidence="1 2" key="1">
    <citation type="submission" date="2018-09" db="EMBL/GenBank/DDBJ databases">
        <title>Mesorhizobium carmichaelinearum sp. nov. isolated from Carmichaelinea spp. root nodules in New Zealand.</title>
        <authorList>
            <person name="De Meyer S.E."/>
        </authorList>
    </citation>
    <scope>NUCLEOTIDE SEQUENCE [LARGE SCALE GENOMIC DNA]</scope>
    <source>
        <strain evidence="1 2">LMG 28313</strain>
    </source>
</reference>
<proteinExistence type="predicted"/>
<evidence type="ECO:0000313" key="1">
    <source>
        <dbReference type="EMBL" id="RJT38253.1"/>
    </source>
</evidence>
<dbReference type="Proteomes" id="UP000275530">
    <property type="component" value="Unassembled WGS sequence"/>
</dbReference>
<organism evidence="1 2">
    <name type="scientific">Mesorhizobium jarvisii</name>
    <dbReference type="NCBI Taxonomy" id="1777867"/>
    <lineage>
        <taxon>Bacteria</taxon>
        <taxon>Pseudomonadati</taxon>
        <taxon>Pseudomonadota</taxon>
        <taxon>Alphaproteobacteria</taxon>
        <taxon>Hyphomicrobiales</taxon>
        <taxon>Phyllobacteriaceae</taxon>
        <taxon>Mesorhizobium</taxon>
    </lineage>
</organism>
<gene>
    <name evidence="1" type="ORF">D3242_03260</name>
</gene>
<accession>A0A6M7TMM5</accession>
<dbReference type="AlphaFoldDB" id="A0A6M7TMM5"/>
<protein>
    <submittedName>
        <fullName evidence="1">Uncharacterized protein</fullName>
    </submittedName>
</protein>
<name>A0A6M7TMM5_9HYPH</name>
<dbReference type="EMBL" id="QZXA01000001">
    <property type="protein sequence ID" value="RJT38253.1"/>
    <property type="molecule type" value="Genomic_DNA"/>
</dbReference>
<evidence type="ECO:0000313" key="2">
    <source>
        <dbReference type="Proteomes" id="UP000275530"/>
    </source>
</evidence>
<sequence>MRRLPKLPAILAGFVLLFAAAAAAQSMSKQLKEPQAVPLDFLTWINRDPAWLQQQMATLGATGGVKIGNDMLETRDVEALKAVNRIRGFAYLAAKGLNPPYFDLSVAGPDATVRCVTSNPRGIAPGIGPMDFARASFPAEAADQTELKSCTVAGKGGDYAELDRAAFRDRYFNASGTLKPEFRDLGNDSAFKAKAIDEGFFLTTEDYSGLLQLDLR</sequence>
<comment type="caution">
    <text evidence="1">The sequence shown here is derived from an EMBL/GenBank/DDBJ whole genome shotgun (WGS) entry which is preliminary data.</text>
</comment>
<keyword evidence="2" id="KW-1185">Reference proteome</keyword>